<evidence type="ECO:0000256" key="5">
    <source>
        <dbReference type="ARBA" id="ARBA00022801"/>
    </source>
</evidence>
<dbReference type="CDD" id="cd09641">
    <property type="entry name" value="Cas3''_I"/>
    <property type="match status" value="1"/>
</dbReference>
<dbReference type="InterPro" id="IPR038257">
    <property type="entry name" value="CRISPR-assoc_Cas3_HD_sf"/>
</dbReference>
<dbReference type="SMART" id="SM00490">
    <property type="entry name" value="HELICc"/>
    <property type="match status" value="1"/>
</dbReference>
<feature type="compositionally biased region" description="Gly residues" evidence="9">
    <location>
        <begin position="747"/>
        <end position="763"/>
    </location>
</feature>
<dbReference type="InterPro" id="IPR054712">
    <property type="entry name" value="Cas3-like_dom"/>
</dbReference>
<dbReference type="Gene3D" id="1.10.3210.30">
    <property type="match status" value="1"/>
</dbReference>
<evidence type="ECO:0000313" key="12">
    <source>
        <dbReference type="Proteomes" id="UP000460558"/>
    </source>
</evidence>
<keyword evidence="6" id="KW-0347">Helicase</keyword>
<keyword evidence="5" id="KW-0378">Hydrolase</keyword>
<dbReference type="NCBIfam" id="TIGR01596">
    <property type="entry name" value="cas3_HD"/>
    <property type="match status" value="1"/>
</dbReference>
<evidence type="ECO:0000256" key="1">
    <source>
        <dbReference type="ARBA" id="ARBA00006847"/>
    </source>
</evidence>
<name>A0ABW9P0N3_9ACTN</name>
<keyword evidence="12" id="KW-1185">Reference proteome</keyword>
<evidence type="ECO:0000256" key="8">
    <source>
        <dbReference type="ARBA" id="ARBA00023118"/>
    </source>
</evidence>
<organism evidence="11 12">
    <name type="scientific">Streptomyces katsurahamanus</name>
    <dbReference type="NCBI Taxonomy" id="2577098"/>
    <lineage>
        <taxon>Bacteria</taxon>
        <taxon>Bacillati</taxon>
        <taxon>Actinomycetota</taxon>
        <taxon>Actinomycetes</taxon>
        <taxon>Kitasatosporales</taxon>
        <taxon>Streptomycetaceae</taxon>
        <taxon>Streptomyces</taxon>
    </lineage>
</organism>
<evidence type="ECO:0000313" key="11">
    <source>
        <dbReference type="EMBL" id="MQS39028.1"/>
    </source>
</evidence>
<comment type="similarity">
    <text evidence="2">In the central section; belongs to the CRISPR-associated helicase Cas3 family.</text>
</comment>
<keyword evidence="11" id="KW-0255">Endonuclease</keyword>
<dbReference type="SUPFAM" id="SSF52540">
    <property type="entry name" value="P-loop containing nucleoside triphosphate hydrolases"/>
    <property type="match status" value="1"/>
</dbReference>
<dbReference type="Pfam" id="PF22590">
    <property type="entry name" value="Cas3-like_C_2"/>
    <property type="match status" value="1"/>
</dbReference>
<comment type="caution">
    <text evidence="11">The sequence shown here is derived from an EMBL/GenBank/DDBJ whole genome shotgun (WGS) entry which is preliminary data.</text>
</comment>
<evidence type="ECO:0000256" key="9">
    <source>
        <dbReference type="SAM" id="MobiDB-lite"/>
    </source>
</evidence>
<evidence type="ECO:0000256" key="3">
    <source>
        <dbReference type="ARBA" id="ARBA00022723"/>
    </source>
</evidence>
<dbReference type="EMBL" id="VDEQ01000305">
    <property type="protein sequence ID" value="MQS39028.1"/>
    <property type="molecule type" value="Genomic_DNA"/>
</dbReference>
<keyword evidence="11" id="KW-0540">Nuclease</keyword>
<dbReference type="RefSeq" id="WP_153486414.1">
    <property type="nucleotide sequence ID" value="NZ_VDEQ01000305.1"/>
</dbReference>
<sequence length="1027" mass="109952">MAHVHPQPGGSGGGVDALGVLWGKSEDKAGGTMNLLLSHLLDTAAVAERIWDGFLAPSTKRMMDGVAGGVGKGRRLFTWLCGVHDCGKATPAFQRMWPKGAKAVRAAGLEWHEPTVASARCKWRHDRAGAYVLRTVLPSAGWRDEQVGWVWPLVAGHHGAFPDEAATYEPRGSRRQVAGGPPWARAQLALVERFTRELGFGDLAQVEPARAPSRAAQLHLSGLIVMADWIASDEQHFTGIDKLADVSLTEARRRAGAAWEGLRLRGGWGRLAEPGPEAFRDRFGHGPRLSQTLVMDAARRMEAPGLLVVEAPMGEGKTKAALMAAEILAARFGADGVFVGMPTQSTSDPMFGQVRSWVGDIDEELASQVALLHGKRMFNKEWRDLLDGGEGDPEARFGGIDEYGECGDDDLYGDGVAAFRGDPARPVPRGPAEWFLGAKRGLLCPFVVGTIDQLLFAATRTKHVMLRMAGLAGKVVVLDEVHAADVYMSQFLREGLRWLGQAGVPVVLLSATLPPRQRQELIDAYVAGAAAREEFTAEGLPEPPGYPSVTAAWMAADGSGPRFDVESCAGWRPSLPVALEFMPEAIPGPGSRRELVERAGEEADAAVAAFLGTVLAVDGCALVIRNTVRRAQTLYTALRDEFGDDDVLLLHGRIAVGPRADRIQECLRRLGAPGTEEEPKRPRSRLIVVATQIAEQSFDVDADLVITDLAPIDLLLQRIGRLHRHEGVVRPTGLRLPRVVITGFDGEGGRGARGAQGGEGAQGTQGAHGAQEGDGSDDGAAEAGVTRTSAVFGQSAPRFLGASEAIYGRHLLLRTAALLSEAADGTGEWSVPGQVPELVATGYASLDDAVPPAWREDAEAARLRWEAEERKRAESAGDYLLTRRGDREGATLAGLHYAAVPGGGRDTDLDAVVRDGEISVEVILVIQEDAMYRTLRGRSLTVNGDVSEDLLDEVLGGTVRLPAHLSEQAVQQLVPLPGWLGHPRLRYSLALPLDPRHGAVLGEHRLRYDDKLGLVVEDAAAAARSAG</sequence>
<reference evidence="11 12" key="1">
    <citation type="submission" date="2019-06" db="EMBL/GenBank/DDBJ databases">
        <title>Comparative genomics and metabolomics analyses of clavulanic acid producing Streptomyces species provides insight into specialized metabolism and evolution of beta-lactam biosynthetic gene clusters.</title>
        <authorList>
            <person name="Moore M.A."/>
            <person name="Cruz-Morales P."/>
            <person name="Barona Gomez F."/>
            <person name="Kapil T."/>
        </authorList>
    </citation>
    <scope>NUCLEOTIDE SEQUENCE [LARGE SCALE GENOMIC DNA]</scope>
    <source>
        <strain evidence="11 12">T-272</strain>
    </source>
</reference>
<dbReference type="CDD" id="cd17930">
    <property type="entry name" value="DEXHc_cas3"/>
    <property type="match status" value="1"/>
</dbReference>
<dbReference type="Gene3D" id="3.40.50.300">
    <property type="entry name" value="P-loop containing nucleotide triphosphate hydrolases"/>
    <property type="match status" value="2"/>
</dbReference>
<feature type="region of interest" description="Disordered" evidence="9">
    <location>
        <begin position="747"/>
        <end position="782"/>
    </location>
</feature>
<dbReference type="Pfam" id="PF18395">
    <property type="entry name" value="Cas3_C"/>
    <property type="match status" value="1"/>
</dbReference>
<keyword evidence="4" id="KW-0547">Nucleotide-binding</keyword>
<dbReference type="PROSITE" id="PS51643">
    <property type="entry name" value="HD_CAS3"/>
    <property type="match status" value="1"/>
</dbReference>
<dbReference type="InterPro" id="IPR041372">
    <property type="entry name" value="Cas3_C"/>
</dbReference>
<evidence type="ECO:0000259" key="10">
    <source>
        <dbReference type="PROSITE" id="PS51643"/>
    </source>
</evidence>
<dbReference type="InterPro" id="IPR001650">
    <property type="entry name" value="Helicase_C-like"/>
</dbReference>
<dbReference type="InterPro" id="IPR027417">
    <property type="entry name" value="P-loop_NTPase"/>
</dbReference>
<proteinExistence type="inferred from homology"/>
<dbReference type="Proteomes" id="UP000460558">
    <property type="component" value="Unassembled WGS sequence"/>
</dbReference>
<accession>A0ABW9P0N3</accession>
<keyword evidence="7" id="KW-0067">ATP-binding</keyword>
<gene>
    <name evidence="11" type="ORF">FFZ77_26660</name>
</gene>
<evidence type="ECO:0000256" key="7">
    <source>
        <dbReference type="ARBA" id="ARBA00022840"/>
    </source>
</evidence>
<evidence type="ECO:0000256" key="6">
    <source>
        <dbReference type="ARBA" id="ARBA00022806"/>
    </source>
</evidence>
<evidence type="ECO:0000256" key="4">
    <source>
        <dbReference type="ARBA" id="ARBA00022741"/>
    </source>
</evidence>
<dbReference type="InterPro" id="IPR006483">
    <property type="entry name" value="CRISPR-assoc_Cas3_HD"/>
</dbReference>
<keyword evidence="3" id="KW-0479">Metal-binding</keyword>
<comment type="similarity">
    <text evidence="1">In the N-terminal section; belongs to the CRISPR-associated nuclease Cas3-HD family.</text>
</comment>
<keyword evidence="8" id="KW-0051">Antiviral defense</keyword>
<dbReference type="GO" id="GO:0004519">
    <property type="term" value="F:endonuclease activity"/>
    <property type="evidence" value="ECO:0007669"/>
    <property type="project" value="UniProtKB-KW"/>
</dbReference>
<feature type="domain" description="HD Cas3-type" evidence="10">
    <location>
        <begin position="29"/>
        <end position="230"/>
    </location>
</feature>
<dbReference type="Pfam" id="PF18019">
    <property type="entry name" value="Cas3_HD"/>
    <property type="match status" value="1"/>
</dbReference>
<protein>
    <submittedName>
        <fullName evidence="11">CRISPR-associated endonuclease Cas3</fullName>
    </submittedName>
</protein>
<evidence type="ECO:0000256" key="2">
    <source>
        <dbReference type="ARBA" id="ARBA00009046"/>
    </source>
</evidence>